<accession>A0A5J4VEA6</accession>
<proteinExistence type="predicted"/>
<dbReference type="Proteomes" id="UP000324800">
    <property type="component" value="Unassembled WGS sequence"/>
</dbReference>
<evidence type="ECO:0000313" key="2">
    <source>
        <dbReference type="Proteomes" id="UP000324800"/>
    </source>
</evidence>
<name>A0A5J4VEA6_9EUKA</name>
<dbReference type="EMBL" id="SNRW01007638">
    <property type="protein sequence ID" value="KAA6380918.1"/>
    <property type="molecule type" value="Genomic_DNA"/>
</dbReference>
<organism evidence="1 2">
    <name type="scientific">Streblomastix strix</name>
    <dbReference type="NCBI Taxonomy" id="222440"/>
    <lineage>
        <taxon>Eukaryota</taxon>
        <taxon>Metamonada</taxon>
        <taxon>Preaxostyla</taxon>
        <taxon>Oxymonadida</taxon>
        <taxon>Streblomastigidae</taxon>
        <taxon>Streblomastix</taxon>
    </lineage>
</organism>
<protein>
    <submittedName>
        <fullName evidence="1">Uncharacterized protein</fullName>
    </submittedName>
</protein>
<evidence type="ECO:0000313" key="1">
    <source>
        <dbReference type="EMBL" id="KAA6380918.1"/>
    </source>
</evidence>
<comment type="caution">
    <text evidence="1">The sequence shown here is derived from an EMBL/GenBank/DDBJ whole genome shotgun (WGS) entry which is preliminary data.</text>
</comment>
<dbReference type="AlphaFoldDB" id="A0A5J4VEA6"/>
<gene>
    <name evidence="1" type="ORF">EZS28_023555</name>
</gene>
<sequence length="292" mass="31970">GNAIRILNSGSYPITSSIKGCQFNNISSIGDSSGLGGSAIYMESKHGSQLIIEESCQFYKCIIDKGNGGAIYIDIDFSSEFLFKINDTLIQECIAKENTSSSSPTGYGGGIFLTGNGDYDPSSKRLDLKGMKIYGNFAEIAGQSLYVAMTKIAEWCQTGILGEYAKGNYSDRSSNFEDIEEDGSSEPILVQGDPQSQQTASFGVKDVSWMDYNNKHYGIFISNDRRIFTGVGGKQDEAYPLEIIIDEDNVVQQQQYQFAASVIVGESIKSRKLLKSTIILNPTFKTLKAKQK</sequence>
<feature type="non-terminal residue" evidence="1">
    <location>
        <position position="1"/>
    </location>
</feature>
<reference evidence="1 2" key="1">
    <citation type="submission" date="2019-03" db="EMBL/GenBank/DDBJ databases">
        <title>Single cell metagenomics reveals metabolic interactions within the superorganism composed of flagellate Streblomastix strix and complex community of Bacteroidetes bacteria on its surface.</title>
        <authorList>
            <person name="Treitli S.C."/>
            <person name="Kolisko M."/>
            <person name="Husnik F."/>
            <person name="Keeling P."/>
            <person name="Hampl V."/>
        </authorList>
    </citation>
    <scope>NUCLEOTIDE SEQUENCE [LARGE SCALE GENOMIC DNA]</scope>
    <source>
        <strain evidence="1">ST1C</strain>
    </source>
</reference>